<feature type="domain" description="RNA polymerase sigma factor 70 region 4 type 2" evidence="6">
    <location>
        <begin position="120"/>
        <end position="163"/>
    </location>
</feature>
<dbReference type="NCBIfam" id="TIGR02937">
    <property type="entry name" value="sigma70-ECF"/>
    <property type="match status" value="1"/>
</dbReference>
<dbReference type="PANTHER" id="PTHR43133">
    <property type="entry name" value="RNA POLYMERASE ECF-TYPE SIGMA FACTO"/>
    <property type="match status" value="1"/>
</dbReference>
<keyword evidence="8" id="KW-1185">Reference proteome</keyword>
<dbReference type="Pfam" id="PF08281">
    <property type="entry name" value="Sigma70_r4_2"/>
    <property type="match status" value="1"/>
</dbReference>
<feature type="domain" description="RNA polymerase sigma-70 region 2" evidence="5">
    <location>
        <begin position="24"/>
        <end position="90"/>
    </location>
</feature>
<dbReference type="InterPro" id="IPR007627">
    <property type="entry name" value="RNA_pol_sigma70_r2"/>
</dbReference>
<comment type="similarity">
    <text evidence="1">Belongs to the sigma-70 factor family. ECF subfamily.</text>
</comment>
<evidence type="ECO:0000313" key="8">
    <source>
        <dbReference type="Proteomes" id="UP001207408"/>
    </source>
</evidence>
<dbReference type="EMBL" id="JAPDPI010000012">
    <property type="protein sequence ID" value="MCW3805502.1"/>
    <property type="molecule type" value="Genomic_DNA"/>
</dbReference>
<keyword evidence="4" id="KW-0804">Transcription</keyword>
<dbReference type="PANTHER" id="PTHR43133:SF46">
    <property type="entry name" value="RNA POLYMERASE SIGMA-70 FACTOR ECF SUBFAMILY"/>
    <property type="match status" value="1"/>
</dbReference>
<evidence type="ECO:0000313" key="7">
    <source>
        <dbReference type="EMBL" id="MCW3805502.1"/>
    </source>
</evidence>
<sequence>MGFEENRFSEPFTNNFDYTSFNELFNLYYPRLCAYAYQITKNPTASEDIVQEVFIRLWKGRKELNIKGDIFNYLLKACKNASLNFLRSESSRRKTLEEIPEKDSINDMDLIEEQELVDFVQQCIDLLPQRSRQVFLMSRFEGLKQQEIAERLGTSIKTIKNQIWKSLQYLRTCLKEKDAI</sequence>
<name>A0AAE3MED1_9BACT</name>
<dbReference type="RefSeq" id="WP_301198873.1">
    <property type="nucleotide sequence ID" value="NZ_JAPDPI010000012.1"/>
</dbReference>
<dbReference type="InterPro" id="IPR036388">
    <property type="entry name" value="WH-like_DNA-bd_sf"/>
</dbReference>
<dbReference type="InterPro" id="IPR014284">
    <property type="entry name" value="RNA_pol_sigma-70_dom"/>
</dbReference>
<dbReference type="InterPro" id="IPR013249">
    <property type="entry name" value="RNA_pol_sigma70_r4_t2"/>
</dbReference>
<organism evidence="7 8">
    <name type="scientific">Plebeiibacterium marinum</name>
    <dbReference type="NCBI Taxonomy" id="2992111"/>
    <lineage>
        <taxon>Bacteria</taxon>
        <taxon>Pseudomonadati</taxon>
        <taxon>Bacteroidota</taxon>
        <taxon>Bacteroidia</taxon>
        <taxon>Marinilabiliales</taxon>
        <taxon>Marinilabiliaceae</taxon>
        <taxon>Plebeiibacterium</taxon>
    </lineage>
</organism>
<dbReference type="InterPro" id="IPR013324">
    <property type="entry name" value="RNA_pol_sigma_r3/r4-like"/>
</dbReference>
<dbReference type="AlphaFoldDB" id="A0AAE3MED1"/>
<evidence type="ECO:0000256" key="1">
    <source>
        <dbReference type="ARBA" id="ARBA00010641"/>
    </source>
</evidence>
<evidence type="ECO:0000259" key="6">
    <source>
        <dbReference type="Pfam" id="PF08281"/>
    </source>
</evidence>
<dbReference type="SUPFAM" id="SSF88659">
    <property type="entry name" value="Sigma3 and sigma4 domains of RNA polymerase sigma factors"/>
    <property type="match status" value="1"/>
</dbReference>
<dbReference type="GO" id="GO:0016987">
    <property type="term" value="F:sigma factor activity"/>
    <property type="evidence" value="ECO:0007669"/>
    <property type="project" value="UniProtKB-KW"/>
</dbReference>
<proteinExistence type="inferred from homology"/>
<evidence type="ECO:0000259" key="5">
    <source>
        <dbReference type="Pfam" id="PF04542"/>
    </source>
</evidence>
<keyword evidence="2" id="KW-0805">Transcription regulation</keyword>
<evidence type="ECO:0000256" key="2">
    <source>
        <dbReference type="ARBA" id="ARBA00023015"/>
    </source>
</evidence>
<keyword evidence="3" id="KW-0731">Sigma factor</keyword>
<dbReference type="InterPro" id="IPR013325">
    <property type="entry name" value="RNA_pol_sigma_r2"/>
</dbReference>
<accession>A0AAE3MED1</accession>
<evidence type="ECO:0000256" key="4">
    <source>
        <dbReference type="ARBA" id="ARBA00023163"/>
    </source>
</evidence>
<dbReference type="SUPFAM" id="SSF88946">
    <property type="entry name" value="Sigma2 domain of RNA polymerase sigma factors"/>
    <property type="match status" value="1"/>
</dbReference>
<comment type="caution">
    <text evidence="7">The sequence shown here is derived from an EMBL/GenBank/DDBJ whole genome shotgun (WGS) entry which is preliminary data.</text>
</comment>
<reference evidence="7" key="1">
    <citation type="submission" date="2022-10" db="EMBL/GenBank/DDBJ databases">
        <authorList>
            <person name="Yu W.X."/>
        </authorList>
    </citation>
    <scope>NUCLEOTIDE SEQUENCE</scope>
    <source>
        <strain evidence="7">D04</strain>
    </source>
</reference>
<evidence type="ECO:0000256" key="3">
    <source>
        <dbReference type="ARBA" id="ARBA00023082"/>
    </source>
</evidence>
<dbReference type="Proteomes" id="UP001207408">
    <property type="component" value="Unassembled WGS sequence"/>
</dbReference>
<dbReference type="Pfam" id="PF04542">
    <property type="entry name" value="Sigma70_r2"/>
    <property type="match status" value="1"/>
</dbReference>
<gene>
    <name evidence="7" type="ORF">OM074_07665</name>
</gene>
<dbReference type="Gene3D" id="1.10.10.10">
    <property type="entry name" value="Winged helix-like DNA-binding domain superfamily/Winged helix DNA-binding domain"/>
    <property type="match status" value="1"/>
</dbReference>
<dbReference type="Gene3D" id="1.10.1740.10">
    <property type="match status" value="1"/>
</dbReference>
<dbReference type="GO" id="GO:0006352">
    <property type="term" value="P:DNA-templated transcription initiation"/>
    <property type="evidence" value="ECO:0007669"/>
    <property type="project" value="InterPro"/>
</dbReference>
<dbReference type="InterPro" id="IPR014327">
    <property type="entry name" value="RNA_pol_sigma70_bacteroid"/>
</dbReference>
<protein>
    <submittedName>
        <fullName evidence="7">RNA polymerase sigma-70 factor</fullName>
    </submittedName>
</protein>
<dbReference type="InterPro" id="IPR039425">
    <property type="entry name" value="RNA_pol_sigma-70-like"/>
</dbReference>
<dbReference type="CDD" id="cd06171">
    <property type="entry name" value="Sigma70_r4"/>
    <property type="match status" value="1"/>
</dbReference>
<dbReference type="NCBIfam" id="TIGR02985">
    <property type="entry name" value="Sig70_bacteroi1"/>
    <property type="match status" value="1"/>
</dbReference>
<dbReference type="GO" id="GO:0003677">
    <property type="term" value="F:DNA binding"/>
    <property type="evidence" value="ECO:0007669"/>
    <property type="project" value="InterPro"/>
</dbReference>